<keyword evidence="3 5" id="KW-0560">Oxidoreductase</keyword>
<feature type="domain" description="Fe2OG dioxygenase" evidence="6">
    <location>
        <begin position="166"/>
        <end position="272"/>
    </location>
</feature>
<dbReference type="Proteomes" id="UP000663929">
    <property type="component" value="Chromosome"/>
</dbReference>
<dbReference type="InterPro" id="IPR044861">
    <property type="entry name" value="IPNS-like_FE2OG_OXY"/>
</dbReference>
<dbReference type="PANTHER" id="PTHR10209:SF881">
    <property type="entry name" value="FI07970P-RELATED"/>
    <property type="match status" value="1"/>
</dbReference>
<dbReference type="InterPro" id="IPR027443">
    <property type="entry name" value="IPNS-like_sf"/>
</dbReference>
<reference evidence="7" key="1">
    <citation type="submission" date="2021-03" db="EMBL/GenBank/DDBJ databases">
        <title>Acanthopleuribacteraceae sp. M133.</title>
        <authorList>
            <person name="Wang G."/>
        </authorList>
    </citation>
    <scope>NUCLEOTIDE SEQUENCE</scope>
    <source>
        <strain evidence="7">M133</strain>
    </source>
</reference>
<keyword evidence="8" id="KW-1185">Reference proteome</keyword>
<evidence type="ECO:0000256" key="1">
    <source>
        <dbReference type="ARBA" id="ARBA00008056"/>
    </source>
</evidence>
<evidence type="ECO:0000256" key="2">
    <source>
        <dbReference type="ARBA" id="ARBA00022723"/>
    </source>
</evidence>
<dbReference type="PANTHER" id="PTHR10209">
    <property type="entry name" value="OXIDOREDUCTASE, 2OG-FE II OXYGENASE FAMILY PROTEIN"/>
    <property type="match status" value="1"/>
</dbReference>
<organism evidence="7 8">
    <name type="scientific">Sulfidibacter corallicola</name>
    <dbReference type="NCBI Taxonomy" id="2818388"/>
    <lineage>
        <taxon>Bacteria</taxon>
        <taxon>Pseudomonadati</taxon>
        <taxon>Acidobacteriota</taxon>
        <taxon>Holophagae</taxon>
        <taxon>Acanthopleuribacterales</taxon>
        <taxon>Acanthopleuribacteraceae</taxon>
        <taxon>Sulfidibacter</taxon>
    </lineage>
</organism>
<keyword evidence="2 5" id="KW-0479">Metal-binding</keyword>
<dbReference type="InterPro" id="IPR005123">
    <property type="entry name" value="Oxoglu/Fe-dep_dioxygenase_dom"/>
</dbReference>
<dbReference type="KEGG" id="scor:J3U87_02300"/>
<evidence type="ECO:0000256" key="5">
    <source>
        <dbReference type="RuleBase" id="RU003682"/>
    </source>
</evidence>
<dbReference type="Pfam" id="PF03171">
    <property type="entry name" value="2OG-FeII_Oxy"/>
    <property type="match status" value="1"/>
</dbReference>
<dbReference type="Gene3D" id="2.60.120.330">
    <property type="entry name" value="B-lactam Antibiotic, Isopenicillin N Synthase, Chain"/>
    <property type="match status" value="1"/>
</dbReference>
<keyword evidence="4 5" id="KW-0408">Iron</keyword>
<dbReference type="EMBL" id="CP071793">
    <property type="protein sequence ID" value="QTD51274.1"/>
    <property type="molecule type" value="Genomic_DNA"/>
</dbReference>
<dbReference type="RefSeq" id="WP_237381406.1">
    <property type="nucleotide sequence ID" value="NZ_CP071793.1"/>
</dbReference>
<evidence type="ECO:0000313" key="8">
    <source>
        <dbReference type="Proteomes" id="UP000663929"/>
    </source>
</evidence>
<dbReference type="GO" id="GO:0046872">
    <property type="term" value="F:metal ion binding"/>
    <property type="evidence" value="ECO:0007669"/>
    <property type="project" value="UniProtKB-KW"/>
</dbReference>
<dbReference type="SUPFAM" id="SSF51197">
    <property type="entry name" value="Clavaminate synthase-like"/>
    <property type="match status" value="1"/>
</dbReference>
<evidence type="ECO:0000259" key="6">
    <source>
        <dbReference type="PROSITE" id="PS51471"/>
    </source>
</evidence>
<gene>
    <name evidence="7" type="ORF">J3U87_02300</name>
</gene>
<comment type="similarity">
    <text evidence="1 5">Belongs to the iron/ascorbate-dependent oxidoreductase family.</text>
</comment>
<dbReference type="Pfam" id="PF14226">
    <property type="entry name" value="DIOX_N"/>
    <property type="match status" value="1"/>
</dbReference>
<dbReference type="PROSITE" id="PS51471">
    <property type="entry name" value="FE2OG_OXY"/>
    <property type="match status" value="1"/>
</dbReference>
<dbReference type="GO" id="GO:0016491">
    <property type="term" value="F:oxidoreductase activity"/>
    <property type="evidence" value="ECO:0007669"/>
    <property type="project" value="UniProtKB-KW"/>
</dbReference>
<sequence>MSIPRIDLRDYRQGDAATRSRFIQTLGDGLKDVGFLVVSGHGLDAEVIDRTYGMFRDFFALPDDVKRKYDVVAGGARGYTPFGREHAKYTNVPDLKEFWHTGQELPEGHSLREEYPDNVWANEMPDMKEYVVKLYRGFEECASTLLTALAEYFEFPTDTFSKMMVDGNSILRTIHYPPLSEDMPAGAVRAAAHEDINLITLLIESQGAGLEILTQDNRWEPVHALEGDIIVDSGDMLSRLCNGVIPATTHRVVNPAQGENKSRYSMPFFVHPYSACDLTVMDHFVSEDRPAKWPPITAGAFLQQRLDEIGLSKKD</sequence>
<dbReference type="AlphaFoldDB" id="A0A8A4TQ10"/>
<protein>
    <submittedName>
        <fullName evidence="7">Isopenicillin N synthase family oxygenase</fullName>
    </submittedName>
</protein>
<dbReference type="InterPro" id="IPR026992">
    <property type="entry name" value="DIOX_N"/>
</dbReference>
<evidence type="ECO:0000313" key="7">
    <source>
        <dbReference type="EMBL" id="QTD51274.1"/>
    </source>
</evidence>
<evidence type="ECO:0000256" key="3">
    <source>
        <dbReference type="ARBA" id="ARBA00023002"/>
    </source>
</evidence>
<dbReference type="PRINTS" id="PR00682">
    <property type="entry name" value="IPNSYNTHASE"/>
</dbReference>
<evidence type="ECO:0000256" key="4">
    <source>
        <dbReference type="ARBA" id="ARBA00023004"/>
    </source>
</evidence>
<proteinExistence type="inferred from homology"/>
<name>A0A8A4TQ10_SULCO</name>
<accession>A0A8A4TQ10</accession>